<proteinExistence type="predicted"/>
<dbReference type="STRING" id="658429.L8FRQ7"/>
<accession>L8FRQ7</accession>
<sequence length="110" mass="12209">MPLSPNQIIKGALASYRLLHPLKGSTIFKAEILPPPIISLSDVNPEGFNGQRLQSLPCRAPEVWMNQGVHHASDIWSLGVTLVHWLMESRSSEREISGLKVSQKYIALPN</sequence>
<dbReference type="SUPFAM" id="SSF56112">
    <property type="entry name" value="Protein kinase-like (PK-like)"/>
    <property type="match status" value="1"/>
</dbReference>
<evidence type="ECO:0000313" key="1">
    <source>
        <dbReference type="EMBL" id="ELR03244.1"/>
    </source>
</evidence>
<keyword evidence="2" id="KW-1185">Reference proteome</keyword>
<dbReference type="HOGENOM" id="CLU_2172134_0_0_1"/>
<dbReference type="EMBL" id="GL573182">
    <property type="protein sequence ID" value="ELR03244.1"/>
    <property type="molecule type" value="Genomic_DNA"/>
</dbReference>
<evidence type="ECO:0008006" key="3">
    <source>
        <dbReference type="Google" id="ProtNLM"/>
    </source>
</evidence>
<dbReference type="Proteomes" id="UP000011064">
    <property type="component" value="Unassembled WGS sequence"/>
</dbReference>
<name>L8FRQ7_PSED2</name>
<dbReference type="InParanoid" id="L8FRQ7"/>
<protein>
    <recommendedName>
        <fullName evidence="3">Protein kinase domain-containing protein</fullName>
    </recommendedName>
</protein>
<reference evidence="2" key="1">
    <citation type="submission" date="2010-09" db="EMBL/GenBank/DDBJ databases">
        <title>The genome sequence of Geomyces destructans 20631-21.</title>
        <authorList>
            <consortium name="The Broad Institute Genome Sequencing Platform"/>
            <person name="Cuomo C.A."/>
            <person name="Blehert D.S."/>
            <person name="Lorch J.M."/>
            <person name="Young S.K."/>
            <person name="Zeng Q."/>
            <person name="Gargeya S."/>
            <person name="Fitzgerald M."/>
            <person name="Haas B."/>
            <person name="Abouelleil A."/>
            <person name="Alvarado L."/>
            <person name="Arachchi H.M."/>
            <person name="Berlin A."/>
            <person name="Brown A."/>
            <person name="Chapman S.B."/>
            <person name="Chen Z."/>
            <person name="Dunbar C."/>
            <person name="Freedman E."/>
            <person name="Gearin G."/>
            <person name="Gellesch M."/>
            <person name="Goldberg J."/>
            <person name="Griggs A."/>
            <person name="Gujja S."/>
            <person name="Heiman D."/>
            <person name="Howarth C."/>
            <person name="Larson L."/>
            <person name="Lui A."/>
            <person name="MacDonald P.J.P."/>
            <person name="Montmayeur A."/>
            <person name="Murphy C."/>
            <person name="Neiman D."/>
            <person name="Pearson M."/>
            <person name="Priest M."/>
            <person name="Roberts A."/>
            <person name="Saif S."/>
            <person name="Shea T."/>
            <person name="Shenoy N."/>
            <person name="Sisk P."/>
            <person name="Stolte C."/>
            <person name="Sykes S."/>
            <person name="Wortman J."/>
            <person name="Nusbaum C."/>
            <person name="Birren B."/>
        </authorList>
    </citation>
    <scope>NUCLEOTIDE SEQUENCE [LARGE SCALE GENOMIC DNA]</scope>
    <source>
        <strain evidence="2">ATCC MYA-4855 / 20631-21</strain>
    </source>
</reference>
<gene>
    <name evidence="1" type="ORF">GMDG_01227</name>
</gene>
<organism evidence="1 2">
    <name type="scientific">Pseudogymnoascus destructans (strain ATCC MYA-4855 / 20631-21)</name>
    <name type="common">Bat white-nose syndrome fungus</name>
    <name type="synonym">Geomyces destructans</name>
    <dbReference type="NCBI Taxonomy" id="658429"/>
    <lineage>
        <taxon>Eukaryota</taxon>
        <taxon>Fungi</taxon>
        <taxon>Dikarya</taxon>
        <taxon>Ascomycota</taxon>
        <taxon>Pezizomycotina</taxon>
        <taxon>Leotiomycetes</taxon>
        <taxon>Thelebolales</taxon>
        <taxon>Thelebolaceae</taxon>
        <taxon>Pseudogymnoascus</taxon>
    </lineage>
</organism>
<dbReference type="Gene3D" id="1.10.510.10">
    <property type="entry name" value="Transferase(Phosphotransferase) domain 1"/>
    <property type="match status" value="1"/>
</dbReference>
<dbReference type="VEuPathDB" id="FungiDB:GMDG_01227"/>
<dbReference type="InterPro" id="IPR011009">
    <property type="entry name" value="Kinase-like_dom_sf"/>
</dbReference>
<dbReference type="AlphaFoldDB" id="L8FRQ7"/>
<evidence type="ECO:0000313" key="2">
    <source>
        <dbReference type="Proteomes" id="UP000011064"/>
    </source>
</evidence>